<gene>
    <name evidence="1" type="ORF">MFMK1_002928</name>
</gene>
<dbReference type="RefSeq" id="WP_366922468.1">
    <property type="nucleotide sequence ID" value="NZ_CP121694.1"/>
</dbReference>
<protein>
    <submittedName>
        <fullName evidence="1">Uncharacterized protein</fullName>
    </submittedName>
</protein>
<dbReference type="SUPFAM" id="SSF69304">
    <property type="entry name" value="Tricorn protease N-terminal domain"/>
    <property type="match status" value="1"/>
</dbReference>
<dbReference type="AlphaFoldDB" id="A0AAU0UPR0"/>
<dbReference type="PROSITE" id="PS51257">
    <property type="entry name" value="PROKAR_LIPOPROTEIN"/>
    <property type="match status" value="1"/>
</dbReference>
<dbReference type="PANTHER" id="PTHR36842:SF1">
    <property type="entry name" value="PROTEIN TOLB"/>
    <property type="match status" value="1"/>
</dbReference>
<organism evidence="1 2">
    <name type="scientific">Metallumcola ferriviriculae</name>
    <dbReference type="NCBI Taxonomy" id="3039180"/>
    <lineage>
        <taxon>Bacteria</taxon>
        <taxon>Bacillati</taxon>
        <taxon>Bacillota</taxon>
        <taxon>Clostridia</taxon>
        <taxon>Neomoorellales</taxon>
        <taxon>Desulfitibacteraceae</taxon>
        <taxon>Metallumcola</taxon>
    </lineage>
</organism>
<keyword evidence="2" id="KW-1185">Reference proteome</keyword>
<accession>A0AAU0UPR0</accession>
<dbReference type="PANTHER" id="PTHR36842">
    <property type="entry name" value="PROTEIN TOLB HOMOLOG"/>
    <property type="match status" value="1"/>
</dbReference>
<sequence>MKKSILFILTICTILTVSSCYTPLEQKSFVINKFEVNTHNFNAAQPDISNGNLVWAGGNNRVSSSIYLLDKVFLYDLDTKQITTLFHTQFNGQTDETQINSKWVCWTDWNGEKGAVWKIYAYSLERKKLYKIASGQSDLKPDQNTLPRLTLSSNDYLAWFQTSNADEILQRSLKLYNIETREERDIALVKSPKAMPNISRKYLVWSEDKTIFVYSLSKEKVIEKIITDQLAMFPKVNDEYVIWNEVGVYPLLKMKRIGEKKKTDIFTGSVFFFDIGTDYIVWQSKPNGSIFAYSISRNSTETITSSGLLPYIRGNNLIWETKGKDNKVIFHVAKLF</sequence>
<proteinExistence type="predicted"/>
<dbReference type="Proteomes" id="UP001329915">
    <property type="component" value="Chromosome"/>
</dbReference>
<reference evidence="1 2" key="1">
    <citation type="submission" date="2023-04" db="EMBL/GenBank/DDBJ databases">
        <authorList>
            <person name="Hsu D."/>
        </authorList>
    </citation>
    <scope>NUCLEOTIDE SEQUENCE [LARGE SCALE GENOMIC DNA]</scope>
    <source>
        <strain evidence="1 2">MK1</strain>
    </source>
</reference>
<dbReference type="KEGG" id="dbc:MFMK1_002928"/>
<dbReference type="EMBL" id="CP121694">
    <property type="protein sequence ID" value="WRO23081.1"/>
    <property type="molecule type" value="Genomic_DNA"/>
</dbReference>
<name>A0AAU0UPR0_9FIRM</name>
<evidence type="ECO:0000313" key="2">
    <source>
        <dbReference type="Proteomes" id="UP001329915"/>
    </source>
</evidence>
<evidence type="ECO:0000313" key="1">
    <source>
        <dbReference type="EMBL" id="WRO23081.1"/>
    </source>
</evidence>